<gene>
    <name evidence="1" type="ORF">S01H1_82581</name>
</gene>
<organism evidence="1">
    <name type="scientific">marine sediment metagenome</name>
    <dbReference type="NCBI Taxonomy" id="412755"/>
    <lineage>
        <taxon>unclassified sequences</taxon>
        <taxon>metagenomes</taxon>
        <taxon>ecological metagenomes</taxon>
    </lineage>
</organism>
<protein>
    <submittedName>
        <fullName evidence="1">Uncharacterized protein</fullName>
    </submittedName>
</protein>
<evidence type="ECO:0000313" key="1">
    <source>
        <dbReference type="EMBL" id="GAG50775.1"/>
    </source>
</evidence>
<reference evidence="1" key="1">
    <citation type="journal article" date="2014" name="Front. Microbiol.">
        <title>High frequency of phylogenetically diverse reductive dehalogenase-homologous genes in deep subseafloor sedimentary metagenomes.</title>
        <authorList>
            <person name="Kawai M."/>
            <person name="Futagami T."/>
            <person name="Toyoda A."/>
            <person name="Takaki Y."/>
            <person name="Nishi S."/>
            <person name="Hori S."/>
            <person name="Arai W."/>
            <person name="Tsubouchi T."/>
            <person name="Morono Y."/>
            <person name="Uchiyama I."/>
            <person name="Ito T."/>
            <person name="Fujiyama A."/>
            <person name="Inagaki F."/>
            <person name="Takami H."/>
        </authorList>
    </citation>
    <scope>NUCLEOTIDE SEQUENCE</scope>
    <source>
        <strain evidence="1">Expedition CK06-06</strain>
    </source>
</reference>
<dbReference type="EMBL" id="BARS01055997">
    <property type="protein sequence ID" value="GAG50775.1"/>
    <property type="molecule type" value="Genomic_DNA"/>
</dbReference>
<comment type="caution">
    <text evidence="1">The sequence shown here is derived from an EMBL/GenBank/DDBJ whole genome shotgun (WGS) entry which is preliminary data.</text>
</comment>
<proteinExistence type="predicted"/>
<name>X0Y4T4_9ZZZZ</name>
<sequence>MLREQRQLVRNAQKVWRGFSPNRALKVLQELTEGFAKADKTFDHYCLQCSAYGDGRCVLPGGDAECIYMQHEAELRRRARARRPS</sequence>
<dbReference type="AlphaFoldDB" id="X0Y4T4"/>
<accession>X0Y4T4</accession>